<name>A0A1F6G825_9PROT</name>
<dbReference type="CDD" id="cd06582">
    <property type="entry name" value="TM_PBP1_LivH_like"/>
    <property type="match status" value="1"/>
</dbReference>
<proteinExistence type="inferred from homology"/>
<accession>A0A1F6G825</accession>
<feature type="transmembrane region" description="Helical" evidence="10">
    <location>
        <begin position="102"/>
        <end position="124"/>
    </location>
</feature>
<keyword evidence="8 10" id="KW-0472">Membrane</keyword>
<comment type="subcellular location">
    <subcellularLocation>
        <location evidence="1">Cell membrane</location>
        <topology evidence="1">Multi-pass membrane protein</topology>
    </subcellularLocation>
</comment>
<dbReference type="GO" id="GO:0042941">
    <property type="term" value="P:D-alanine transmembrane transport"/>
    <property type="evidence" value="ECO:0007669"/>
    <property type="project" value="TreeGrafter"/>
</dbReference>
<evidence type="ECO:0000313" key="12">
    <source>
        <dbReference type="Proteomes" id="UP000178449"/>
    </source>
</evidence>
<dbReference type="GO" id="GO:1903806">
    <property type="term" value="P:L-isoleucine import across plasma membrane"/>
    <property type="evidence" value="ECO:0007669"/>
    <property type="project" value="TreeGrafter"/>
</dbReference>
<dbReference type="PANTHER" id="PTHR11795:SF371">
    <property type="entry name" value="HIGH-AFFINITY BRANCHED-CHAIN AMINO ACID TRANSPORT SYSTEM PERMEASE PROTEIN LIVH"/>
    <property type="match status" value="1"/>
</dbReference>
<evidence type="ECO:0000256" key="7">
    <source>
        <dbReference type="ARBA" id="ARBA00022989"/>
    </source>
</evidence>
<reference evidence="11 12" key="1">
    <citation type="journal article" date="2016" name="Nat. Commun.">
        <title>Thousands of microbial genomes shed light on interconnected biogeochemical processes in an aquifer system.</title>
        <authorList>
            <person name="Anantharaman K."/>
            <person name="Brown C.T."/>
            <person name="Hug L.A."/>
            <person name="Sharon I."/>
            <person name="Castelle C.J."/>
            <person name="Probst A.J."/>
            <person name="Thomas B.C."/>
            <person name="Singh A."/>
            <person name="Wilkins M.J."/>
            <person name="Karaoz U."/>
            <person name="Brodie E.L."/>
            <person name="Williams K.H."/>
            <person name="Hubbard S.S."/>
            <person name="Banfield J.F."/>
        </authorList>
    </citation>
    <scope>NUCLEOTIDE SEQUENCE [LARGE SCALE GENOMIC DNA]</scope>
</reference>
<evidence type="ECO:0000256" key="5">
    <source>
        <dbReference type="ARBA" id="ARBA00022692"/>
    </source>
</evidence>
<gene>
    <name evidence="11" type="ORF">A2527_05020</name>
</gene>
<keyword evidence="6" id="KW-0029">Amino-acid transport</keyword>
<dbReference type="STRING" id="1817772.A2527_05020"/>
<keyword evidence="3" id="KW-1003">Cell membrane</keyword>
<dbReference type="InterPro" id="IPR052157">
    <property type="entry name" value="BCAA_transport_permease"/>
</dbReference>
<comment type="similarity">
    <text evidence="9">Belongs to the binding-protein-dependent transport system permease family. LivHM subfamily.</text>
</comment>
<dbReference type="GO" id="GO:0015192">
    <property type="term" value="F:L-phenylalanine transmembrane transporter activity"/>
    <property type="evidence" value="ECO:0007669"/>
    <property type="project" value="TreeGrafter"/>
</dbReference>
<dbReference type="AlphaFoldDB" id="A0A1F6G825"/>
<evidence type="ECO:0000256" key="1">
    <source>
        <dbReference type="ARBA" id="ARBA00004651"/>
    </source>
</evidence>
<dbReference type="GO" id="GO:0015808">
    <property type="term" value="P:L-alanine transport"/>
    <property type="evidence" value="ECO:0007669"/>
    <property type="project" value="TreeGrafter"/>
</dbReference>
<evidence type="ECO:0000256" key="10">
    <source>
        <dbReference type="SAM" id="Phobius"/>
    </source>
</evidence>
<keyword evidence="5 10" id="KW-0812">Transmembrane</keyword>
<evidence type="ECO:0000256" key="9">
    <source>
        <dbReference type="ARBA" id="ARBA00037998"/>
    </source>
</evidence>
<keyword evidence="2" id="KW-0813">Transport</keyword>
<feature type="transmembrane region" description="Helical" evidence="10">
    <location>
        <begin position="150"/>
        <end position="173"/>
    </location>
</feature>
<comment type="caution">
    <text evidence="11">The sequence shown here is derived from an EMBL/GenBank/DDBJ whole genome shotgun (WGS) entry which is preliminary data.</text>
</comment>
<dbReference type="EMBL" id="MFNE01000041">
    <property type="protein sequence ID" value="OGG94263.1"/>
    <property type="molecule type" value="Genomic_DNA"/>
</dbReference>
<dbReference type="InterPro" id="IPR001851">
    <property type="entry name" value="ABC_transp_permease"/>
</dbReference>
<feature type="transmembrane region" description="Helical" evidence="10">
    <location>
        <begin position="20"/>
        <end position="40"/>
    </location>
</feature>
<dbReference type="PANTHER" id="PTHR11795">
    <property type="entry name" value="BRANCHED-CHAIN AMINO ACID TRANSPORT SYSTEM PERMEASE PROTEIN LIVH"/>
    <property type="match status" value="1"/>
</dbReference>
<evidence type="ECO:0000256" key="2">
    <source>
        <dbReference type="ARBA" id="ARBA00022448"/>
    </source>
</evidence>
<dbReference type="GO" id="GO:0005304">
    <property type="term" value="F:L-valine transmembrane transporter activity"/>
    <property type="evidence" value="ECO:0007669"/>
    <property type="project" value="TreeGrafter"/>
</dbReference>
<dbReference type="Proteomes" id="UP000178449">
    <property type="component" value="Unassembled WGS sequence"/>
</dbReference>
<evidence type="ECO:0000256" key="3">
    <source>
        <dbReference type="ARBA" id="ARBA00022475"/>
    </source>
</evidence>
<dbReference type="Pfam" id="PF02653">
    <property type="entry name" value="BPD_transp_2"/>
    <property type="match status" value="1"/>
</dbReference>
<feature type="transmembrane region" description="Helical" evidence="10">
    <location>
        <begin position="202"/>
        <end position="222"/>
    </location>
</feature>
<organism evidence="11 12">
    <name type="scientific">Candidatus Lambdaproteobacteria bacterium RIFOXYD2_FULL_50_16</name>
    <dbReference type="NCBI Taxonomy" id="1817772"/>
    <lineage>
        <taxon>Bacteria</taxon>
        <taxon>Pseudomonadati</taxon>
        <taxon>Pseudomonadota</taxon>
        <taxon>Candidatus Lambdaproteobacteria</taxon>
    </lineage>
</organism>
<evidence type="ECO:0000313" key="11">
    <source>
        <dbReference type="EMBL" id="OGG94263.1"/>
    </source>
</evidence>
<keyword evidence="7 10" id="KW-1133">Transmembrane helix</keyword>
<feature type="transmembrane region" description="Helical" evidence="10">
    <location>
        <begin position="280"/>
        <end position="299"/>
    </location>
</feature>
<dbReference type="GO" id="GO:0015188">
    <property type="term" value="F:L-isoleucine transmembrane transporter activity"/>
    <property type="evidence" value="ECO:0007669"/>
    <property type="project" value="TreeGrafter"/>
</dbReference>
<feature type="transmembrane region" description="Helical" evidence="10">
    <location>
        <begin position="72"/>
        <end position="90"/>
    </location>
</feature>
<dbReference type="GO" id="GO:0005886">
    <property type="term" value="C:plasma membrane"/>
    <property type="evidence" value="ECO:0007669"/>
    <property type="project" value="UniProtKB-SubCell"/>
</dbReference>
<dbReference type="GO" id="GO:0015190">
    <property type="term" value="F:L-leucine transmembrane transporter activity"/>
    <property type="evidence" value="ECO:0007669"/>
    <property type="project" value="TreeGrafter"/>
</dbReference>
<evidence type="ECO:0000256" key="8">
    <source>
        <dbReference type="ARBA" id="ARBA00023136"/>
    </source>
</evidence>
<feature type="transmembrane region" description="Helical" evidence="10">
    <location>
        <begin position="47"/>
        <end position="66"/>
    </location>
</feature>
<keyword evidence="4" id="KW-0997">Cell inner membrane</keyword>
<evidence type="ECO:0000256" key="4">
    <source>
        <dbReference type="ARBA" id="ARBA00022519"/>
    </source>
</evidence>
<evidence type="ECO:0000256" key="6">
    <source>
        <dbReference type="ARBA" id="ARBA00022970"/>
    </source>
</evidence>
<protein>
    <submittedName>
        <fullName evidence="11">Branched-chain amino acid ABC transporter permease LivH</fullName>
    </submittedName>
</protein>
<sequence length="306" mass="32460">MISDSGQYFLEIAFSGLTRGSIYALIALGYTMVYGILGLINFAHGEVYMIGAFVGLIFASLASLLGWGPVSLLLVALASALIWAGAYGWSIERIAYRPLRQAPRLAPLISAIGMSIFLREYVILAQTPDFVAFPALFERLPALPESLDGYLQAAELVILMVTLVVLSGLFGMIKFSRLGKAMRAIAQDREMALLLGVDTDKVISMTFVLGSGLAAVGAVMISAHIGQINYNIGFIVGIKAFTAAVLGGIGSINGAALGGLILGLTEAFATGYVSSDYEDVFAFLILVLILILRPAGILGQDRPEKV</sequence>